<dbReference type="Pfam" id="PF13649">
    <property type="entry name" value="Methyltransf_25"/>
    <property type="match status" value="1"/>
</dbReference>
<dbReference type="PANTHER" id="PTHR43861:SF1">
    <property type="entry name" value="TRANS-ACONITATE 2-METHYLTRANSFERASE"/>
    <property type="match status" value="1"/>
</dbReference>
<protein>
    <recommendedName>
        <fullName evidence="3">Methyltransferase domain-containing protein</fullName>
    </recommendedName>
</protein>
<dbReference type="InterPro" id="IPR041698">
    <property type="entry name" value="Methyltransf_25"/>
</dbReference>
<dbReference type="PANTHER" id="PTHR43861">
    <property type="entry name" value="TRANS-ACONITATE 2-METHYLTRANSFERASE-RELATED"/>
    <property type="match status" value="1"/>
</dbReference>
<evidence type="ECO:0000256" key="2">
    <source>
        <dbReference type="ARBA" id="ARBA00022679"/>
    </source>
</evidence>
<reference evidence="5" key="1">
    <citation type="journal article" date="2019" name="Int. J. Syst. Evol. Microbiol.">
        <title>The Global Catalogue of Microorganisms (GCM) 10K type strain sequencing project: providing services to taxonomists for standard genome sequencing and annotation.</title>
        <authorList>
            <consortium name="The Broad Institute Genomics Platform"/>
            <consortium name="The Broad Institute Genome Sequencing Center for Infectious Disease"/>
            <person name="Wu L."/>
            <person name="Ma J."/>
        </authorList>
    </citation>
    <scope>NUCLEOTIDE SEQUENCE [LARGE SCALE GENOMIC DNA]</scope>
    <source>
        <strain evidence="5">JCM 4594</strain>
    </source>
</reference>
<feature type="domain" description="Methyltransferase" evidence="3">
    <location>
        <begin position="45"/>
        <end position="140"/>
    </location>
</feature>
<dbReference type="GeneID" id="96295429"/>
<keyword evidence="1" id="KW-0489">Methyltransferase</keyword>
<proteinExistence type="predicted"/>
<comment type="caution">
    <text evidence="4">The sequence shown here is derived from an EMBL/GenBank/DDBJ whole genome shotgun (WGS) entry which is preliminary data.</text>
</comment>
<dbReference type="CDD" id="cd02440">
    <property type="entry name" value="AdoMet_MTases"/>
    <property type="match status" value="1"/>
</dbReference>
<dbReference type="EMBL" id="BMUU01000024">
    <property type="protein sequence ID" value="GGY70599.1"/>
    <property type="molecule type" value="Genomic_DNA"/>
</dbReference>
<dbReference type="RefSeq" id="WP_190029537.1">
    <property type="nucleotide sequence ID" value="NZ_BMUU01000024.1"/>
</dbReference>
<name>A0ABQ3AXM0_9ACTN</name>
<evidence type="ECO:0000313" key="5">
    <source>
        <dbReference type="Proteomes" id="UP000600946"/>
    </source>
</evidence>
<dbReference type="InterPro" id="IPR029063">
    <property type="entry name" value="SAM-dependent_MTases_sf"/>
</dbReference>
<evidence type="ECO:0000259" key="3">
    <source>
        <dbReference type="Pfam" id="PF13649"/>
    </source>
</evidence>
<dbReference type="SUPFAM" id="SSF53335">
    <property type="entry name" value="S-adenosyl-L-methionine-dependent methyltransferases"/>
    <property type="match status" value="1"/>
</dbReference>
<sequence length="195" mass="21966">MIINDYATAEYWDRLYTQGRSYRPVTSLETELFQSLVQTKPGMTVVEIGCGTGEWARALASMGLSVTGYDLSGVAVAEATKLTEHDYGDLRFAEWDIHSATPPYRLVPQSVDIVTCRLTIAFLNREKFVKDAFRWLKPRGVLHIVTPVHEHLRPNEKHRGLTEQQISELSAGLEQTRYAVDLDRSITGLVLQQSA</sequence>
<organism evidence="4 5">
    <name type="scientific">Streptomyces xanthochromogenes</name>
    <dbReference type="NCBI Taxonomy" id="67384"/>
    <lineage>
        <taxon>Bacteria</taxon>
        <taxon>Bacillati</taxon>
        <taxon>Actinomycetota</taxon>
        <taxon>Actinomycetes</taxon>
        <taxon>Kitasatosporales</taxon>
        <taxon>Streptomycetaceae</taxon>
        <taxon>Streptomyces</taxon>
    </lineage>
</organism>
<keyword evidence="5" id="KW-1185">Reference proteome</keyword>
<dbReference type="Gene3D" id="3.40.50.150">
    <property type="entry name" value="Vaccinia Virus protein VP39"/>
    <property type="match status" value="1"/>
</dbReference>
<evidence type="ECO:0000313" key="4">
    <source>
        <dbReference type="EMBL" id="GGY70599.1"/>
    </source>
</evidence>
<evidence type="ECO:0000256" key="1">
    <source>
        <dbReference type="ARBA" id="ARBA00022603"/>
    </source>
</evidence>
<keyword evidence="2" id="KW-0808">Transferase</keyword>
<accession>A0ABQ3AXM0</accession>
<gene>
    <name evidence="4" type="ORF">GCM10010326_76010</name>
</gene>
<dbReference type="Proteomes" id="UP000600946">
    <property type="component" value="Unassembled WGS sequence"/>
</dbReference>